<evidence type="ECO:0000313" key="3">
    <source>
        <dbReference type="Proteomes" id="UP001420932"/>
    </source>
</evidence>
<organism evidence="2 3">
    <name type="scientific">Stephania yunnanensis</name>
    <dbReference type="NCBI Taxonomy" id="152371"/>
    <lineage>
        <taxon>Eukaryota</taxon>
        <taxon>Viridiplantae</taxon>
        <taxon>Streptophyta</taxon>
        <taxon>Embryophyta</taxon>
        <taxon>Tracheophyta</taxon>
        <taxon>Spermatophyta</taxon>
        <taxon>Magnoliopsida</taxon>
        <taxon>Ranunculales</taxon>
        <taxon>Menispermaceae</taxon>
        <taxon>Menispermoideae</taxon>
        <taxon>Cissampelideae</taxon>
        <taxon>Stephania</taxon>
    </lineage>
</organism>
<dbReference type="Proteomes" id="UP001420932">
    <property type="component" value="Unassembled WGS sequence"/>
</dbReference>
<protein>
    <submittedName>
        <fullName evidence="2">Uncharacterized protein</fullName>
    </submittedName>
</protein>
<proteinExistence type="predicted"/>
<name>A0AAP0PJF4_9MAGN</name>
<reference evidence="2 3" key="1">
    <citation type="submission" date="2024-01" db="EMBL/GenBank/DDBJ databases">
        <title>Genome assemblies of Stephania.</title>
        <authorList>
            <person name="Yang L."/>
        </authorList>
    </citation>
    <scope>NUCLEOTIDE SEQUENCE [LARGE SCALE GENOMIC DNA]</scope>
    <source>
        <strain evidence="2">YNDBR</strain>
        <tissue evidence="2">Leaf</tissue>
    </source>
</reference>
<dbReference type="AlphaFoldDB" id="A0AAP0PJF4"/>
<comment type="caution">
    <text evidence="2">The sequence shown here is derived from an EMBL/GenBank/DDBJ whole genome shotgun (WGS) entry which is preliminary data.</text>
</comment>
<feature type="compositionally biased region" description="Basic and acidic residues" evidence="1">
    <location>
        <begin position="101"/>
        <end position="111"/>
    </location>
</feature>
<accession>A0AAP0PJF4</accession>
<evidence type="ECO:0000256" key="1">
    <source>
        <dbReference type="SAM" id="MobiDB-lite"/>
    </source>
</evidence>
<keyword evidence="3" id="KW-1185">Reference proteome</keyword>
<dbReference type="EMBL" id="JBBNAF010000005">
    <property type="protein sequence ID" value="KAK9143590.1"/>
    <property type="molecule type" value="Genomic_DNA"/>
</dbReference>
<gene>
    <name evidence="2" type="ORF">Syun_012990</name>
</gene>
<evidence type="ECO:0000313" key="2">
    <source>
        <dbReference type="EMBL" id="KAK9143590.1"/>
    </source>
</evidence>
<feature type="region of interest" description="Disordered" evidence="1">
    <location>
        <begin position="83"/>
        <end position="111"/>
    </location>
</feature>
<sequence length="129" mass="14883">MVVQGLRPSLHQRAGFGSLLNDYLAIMKSQVMWRVLFARRAANRVAHSFAKLASLYETPLEWHEKRGEWGHNRRLLTLLVGLSQGKGGGTRDPSVASSRRASTERERERERKREIERFEIVEQSIEKVI</sequence>